<dbReference type="InterPro" id="IPR035906">
    <property type="entry name" value="MetI-like_sf"/>
</dbReference>
<dbReference type="PROSITE" id="PS50928">
    <property type="entry name" value="ABC_TM1"/>
    <property type="match status" value="1"/>
</dbReference>
<feature type="transmembrane region" description="Helical" evidence="7">
    <location>
        <begin position="161"/>
        <end position="185"/>
    </location>
</feature>
<feature type="transmembrane region" description="Helical" evidence="7">
    <location>
        <begin position="82"/>
        <end position="101"/>
    </location>
</feature>
<dbReference type="AlphaFoldDB" id="A0A0J9BVF5"/>
<name>A0A0J9BVF5_9FIRM</name>
<dbReference type="Pfam" id="PF00528">
    <property type="entry name" value="BPD_transp_1"/>
    <property type="match status" value="1"/>
</dbReference>
<comment type="subcellular location">
    <subcellularLocation>
        <location evidence="1 7">Cell membrane</location>
        <topology evidence="1 7">Multi-pass membrane protein</topology>
    </subcellularLocation>
</comment>
<keyword evidence="6 7" id="KW-0472">Membrane</keyword>
<dbReference type="GO" id="GO:0005886">
    <property type="term" value="C:plasma membrane"/>
    <property type="evidence" value="ECO:0007669"/>
    <property type="project" value="UniProtKB-SubCell"/>
</dbReference>
<dbReference type="PANTHER" id="PTHR30193">
    <property type="entry name" value="ABC TRANSPORTER PERMEASE PROTEIN"/>
    <property type="match status" value="1"/>
</dbReference>
<comment type="caution">
    <text evidence="9">The sequence shown here is derived from an EMBL/GenBank/DDBJ whole genome shotgun (WGS) entry which is preliminary data.</text>
</comment>
<dbReference type="SUPFAM" id="SSF161098">
    <property type="entry name" value="MetI-like"/>
    <property type="match status" value="1"/>
</dbReference>
<dbReference type="GeneID" id="93163922"/>
<reference evidence="9 10" key="1">
    <citation type="submission" date="2011-04" db="EMBL/GenBank/DDBJ databases">
        <title>The Genome Sequence of Clostridium citroniae WAL-19142.</title>
        <authorList>
            <consortium name="The Broad Institute Genome Sequencing Platform"/>
            <person name="Earl A."/>
            <person name="Ward D."/>
            <person name="Feldgarden M."/>
            <person name="Gevers D."/>
            <person name="Warren Y.A."/>
            <person name="Tyrrell K.L."/>
            <person name="Citron D.M."/>
            <person name="Goldstein E.J."/>
            <person name="Daigneault M."/>
            <person name="Allen-Vercoe E."/>
            <person name="Young S.K."/>
            <person name="Zeng Q."/>
            <person name="Gargeya S."/>
            <person name="Fitzgerald M."/>
            <person name="Haas B."/>
            <person name="Abouelleil A."/>
            <person name="Alvarado L."/>
            <person name="Arachchi H.M."/>
            <person name="Berlin A."/>
            <person name="Brown A."/>
            <person name="Chapman S.B."/>
            <person name="Chen Z."/>
            <person name="Dunbar C."/>
            <person name="Freedman E."/>
            <person name="Gearin G."/>
            <person name="Gellesch M."/>
            <person name="Goldberg J."/>
            <person name="Griggs A."/>
            <person name="Gujja S."/>
            <person name="Heilman E.R."/>
            <person name="Heiman D."/>
            <person name="Howarth C."/>
            <person name="Larson L."/>
            <person name="Lui A."/>
            <person name="MacDonald P.J."/>
            <person name="Mehta T."/>
            <person name="Montmayeur A."/>
            <person name="Murphy C."/>
            <person name="Neiman D."/>
            <person name="Pearson M."/>
            <person name="Priest M."/>
            <person name="Roberts A."/>
            <person name="Saif S."/>
            <person name="Shea T."/>
            <person name="Shenoy N."/>
            <person name="Sisk P."/>
            <person name="Stolte C."/>
            <person name="Sykes S."/>
            <person name="White J."/>
            <person name="Yandava C."/>
            <person name="Wortman J."/>
            <person name="Nusbaum C."/>
            <person name="Birren B."/>
        </authorList>
    </citation>
    <scope>NUCLEOTIDE SEQUENCE [LARGE SCALE GENOMIC DNA]</scope>
    <source>
        <strain evidence="9 10">WAL-19142</strain>
    </source>
</reference>
<sequence>MENKKKRRRQGFFKRNMGLIYISPWILGFLLLQLYPFVASFCYSFTNYNMFSKPQFVGLANYIRLFTVDSDFWNSLTATLKYAAMTVPAKLVFALIVAMILNVNLKGVNFFRTVYYLPSILGGSVAISALWKLMFMKEGMINTVLSMIHVGPIDWLGSTAWAMPTISLLQVWQFGSSMVLFLAALKQVPQELYEAASVDGSTPVKNFFTITLPMITPIVFFNMIMQTINALQNFTSGFVVTGGGPLKSTYLLGMKLYDDAFGNGSFKMGYASATSWIMFLLIFIFTLLIFKSSDAWVYYEDEGEF</sequence>
<dbReference type="InterPro" id="IPR051393">
    <property type="entry name" value="ABC_transporter_permease"/>
</dbReference>
<evidence type="ECO:0000259" key="8">
    <source>
        <dbReference type="PROSITE" id="PS50928"/>
    </source>
</evidence>
<dbReference type="Proteomes" id="UP000037392">
    <property type="component" value="Unassembled WGS sequence"/>
</dbReference>
<evidence type="ECO:0000256" key="1">
    <source>
        <dbReference type="ARBA" id="ARBA00004651"/>
    </source>
</evidence>
<proteinExistence type="inferred from homology"/>
<feature type="transmembrane region" description="Helical" evidence="7">
    <location>
        <begin position="113"/>
        <end position="131"/>
    </location>
</feature>
<evidence type="ECO:0000313" key="10">
    <source>
        <dbReference type="Proteomes" id="UP000037392"/>
    </source>
</evidence>
<evidence type="ECO:0000256" key="3">
    <source>
        <dbReference type="ARBA" id="ARBA00022475"/>
    </source>
</evidence>
<keyword evidence="4 7" id="KW-0812">Transmembrane</keyword>
<feature type="domain" description="ABC transmembrane type-1" evidence="8">
    <location>
        <begin position="76"/>
        <end position="289"/>
    </location>
</feature>
<accession>A0A0J9BVF5</accession>
<dbReference type="CDD" id="cd06261">
    <property type="entry name" value="TM_PBP2"/>
    <property type="match status" value="1"/>
</dbReference>
<feature type="transmembrane region" description="Helical" evidence="7">
    <location>
        <begin position="21"/>
        <end position="46"/>
    </location>
</feature>
<dbReference type="SUPFAM" id="SSF160964">
    <property type="entry name" value="MalF N-terminal region-like"/>
    <property type="match status" value="1"/>
</dbReference>
<dbReference type="PATRIC" id="fig|742734.4.peg.4904"/>
<organism evidence="9 10">
    <name type="scientific">[Clostridium] citroniae WAL-19142</name>
    <dbReference type="NCBI Taxonomy" id="742734"/>
    <lineage>
        <taxon>Bacteria</taxon>
        <taxon>Bacillati</taxon>
        <taxon>Bacillota</taxon>
        <taxon>Clostridia</taxon>
        <taxon>Lachnospirales</taxon>
        <taxon>Lachnospiraceae</taxon>
        <taxon>Enterocloster</taxon>
    </lineage>
</organism>
<keyword evidence="3" id="KW-1003">Cell membrane</keyword>
<dbReference type="InterPro" id="IPR000515">
    <property type="entry name" value="MetI-like"/>
</dbReference>
<dbReference type="Gene3D" id="1.10.3720.10">
    <property type="entry name" value="MetI-like"/>
    <property type="match status" value="1"/>
</dbReference>
<dbReference type="EMBL" id="ADLK01000032">
    <property type="protein sequence ID" value="KMW16136.1"/>
    <property type="molecule type" value="Genomic_DNA"/>
</dbReference>
<protein>
    <recommendedName>
        <fullName evidence="8">ABC transmembrane type-1 domain-containing protein</fullName>
    </recommendedName>
</protein>
<evidence type="ECO:0000256" key="5">
    <source>
        <dbReference type="ARBA" id="ARBA00022989"/>
    </source>
</evidence>
<evidence type="ECO:0000256" key="2">
    <source>
        <dbReference type="ARBA" id="ARBA00022448"/>
    </source>
</evidence>
<dbReference type="OrthoDB" id="9788108at2"/>
<evidence type="ECO:0000256" key="4">
    <source>
        <dbReference type="ARBA" id="ARBA00022692"/>
    </source>
</evidence>
<evidence type="ECO:0000256" key="6">
    <source>
        <dbReference type="ARBA" id="ARBA00023136"/>
    </source>
</evidence>
<dbReference type="GO" id="GO:0055085">
    <property type="term" value="P:transmembrane transport"/>
    <property type="evidence" value="ECO:0007669"/>
    <property type="project" value="InterPro"/>
</dbReference>
<dbReference type="PANTHER" id="PTHR30193:SF1">
    <property type="entry name" value="ABC TRANSPORTER PERMEASE PROTEIN YESP-RELATED"/>
    <property type="match status" value="1"/>
</dbReference>
<keyword evidence="2 7" id="KW-0813">Transport</keyword>
<dbReference type="RefSeq" id="WP_048930774.1">
    <property type="nucleotide sequence ID" value="NZ_KQ235882.1"/>
</dbReference>
<evidence type="ECO:0000313" key="9">
    <source>
        <dbReference type="EMBL" id="KMW16136.1"/>
    </source>
</evidence>
<evidence type="ECO:0000256" key="7">
    <source>
        <dbReference type="RuleBase" id="RU363032"/>
    </source>
</evidence>
<feature type="transmembrane region" description="Helical" evidence="7">
    <location>
        <begin position="268"/>
        <end position="290"/>
    </location>
</feature>
<keyword evidence="5 7" id="KW-1133">Transmembrane helix</keyword>
<feature type="transmembrane region" description="Helical" evidence="7">
    <location>
        <begin position="206"/>
        <end position="225"/>
    </location>
</feature>
<gene>
    <name evidence="9" type="ORF">HMPREF9470_04574</name>
</gene>
<comment type="similarity">
    <text evidence="7">Belongs to the binding-protein-dependent transport system permease family.</text>
</comment>